<evidence type="ECO:0000256" key="2">
    <source>
        <dbReference type="SAM" id="SignalP"/>
    </source>
</evidence>
<dbReference type="Proteomes" id="UP000465112">
    <property type="component" value="Chromosome 5"/>
</dbReference>
<keyword evidence="4" id="KW-1185">Reference proteome</keyword>
<dbReference type="OrthoDB" id="8813775at2759"/>
<feature type="compositionally biased region" description="Basic and acidic residues" evidence="1">
    <location>
        <begin position="95"/>
        <end position="113"/>
    </location>
</feature>
<feature type="signal peptide" evidence="2">
    <location>
        <begin position="1"/>
        <end position="15"/>
    </location>
</feature>
<reference evidence="3 4" key="1">
    <citation type="submission" date="2019-06" db="EMBL/GenBank/DDBJ databases">
        <title>A chromosome-scale genome assembly of the European perch, Perca fluviatilis.</title>
        <authorList>
            <person name="Roques C."/>
            <person name="Zahm M."/>
            <person name="Cabau C."/>
            <person name="Klopp C."/>
            <person name="Bouchez O."/>
            <person name="Donnadieu C."/>
            <person name="Kuhl H."/>
            <person name="Gislard M."/>
            <person name="Guendouz S."/>
            <person name="Journot L."/>
            <person name="Haffray P."/>
            <person name="Bestin A."/>
            <person name="Morvezen R."/>
            <person name="Feron R."/>
            <person name="Wen M."/>
            <person name="Jouanno E."/>
            <person name="Herpin A."/>
            <person name="Schartl M."/>
            <person name="Postlethwait J."/>
            <person name="Schaerlinger B."/>
            <person name="Chardard D."/>
            <person name="Lecocq T."/>
            <person name="Poncet C."/>
            <person name="Jaffrelo L."/>
            <person name="Lampietro C."/>
            <person name="Guiguen Y."/>
        </authorList>
    </citation>
    <scope>NUCLEOTIDE SEQUENCE [LARGE SCALE GENOMIC DNA]</scope>
    <source>
        <tissue evidence="3">Blood</tissue>
    </source>
</reference>
<evidence type="ECO:0000313" key="3">
    <source>
        <dbReference type="EMBL" id="KAF1391044.1"/>
    </source>
</evidence>
<accession>A0A6A5FKA6</accession>
<dbReference type="AlphaFoldDB" id="A0A6A5FKA6"/>
<keyword evidence="2" id="KW-0732">Signal</keyword>
<protein>
    <submittedName>
        <fullName evidence="3">Uncharacterized protein</fullName>
    </submittedName>
</protein>
<evidence type="ECO:0000256" key="1">
    <source>
        <dbReference type="SAM" id="MobiDB-lite"/>
    </source>
</evidence>
<sequence length="171" mass="19934">MVIGMSLLFCILSLAALISLFGRMTCCKDSSCCNRNILYYEVILDEEENVLKEILTKAAKEQLTDAVKLKMGKPEWQKCYDVAIELIEQPTAAENQEHIPLEQRRPEDPRPEDPMLEEPEDRQPEDQRPEEPEDRRPEDRRPEDQRPEAARLLAEEQERREENPDSSDARL</sequence>
<evidence type="ECO:0000313" key="4">
    <source>
        <dbReference type="Proteomes" id="UP000465112"/>
    </source>
</evidence>
<dbReference type="EMBL" id="VHII01000005">
    <property type="protein sequence ID" value="KAF1391044.1"/>
    <property type="molecule type" value="Genomic_DNA"/>
</dbReference>
<name>A0A6A5FKA6_PERFL</name>
<feature type="chain" id="PRO_5025488277" evidence="2">
    <location>
        <begin position="16"/>
        <end position="171"/>
    </location>
</feature>
<gene>
    <name evidence="3" type="ORF">PFLUV_G00064510</name>
</gene>
<organism evidence="3 4">
    <name type="scientific">Perca fluviatilis</name>
    <name type="common">European perch</name>
    <dbReference type="NCBI Taxonomy" id="8168"/>
    <lineage>
        <taxon>Eukaryota</taxon>
        <taxon>Metazoa</taxon>
        <taxon>Chordata</taxon>
        <taxon>Craniata</taxon>
        <taxon>Vertebrata</taxon>
        <taxon>Euteleostomi</taxon>
        <taxon>Actinopterygii</taxon>
        <taxon>Neopterygii</taxon>
        <taxon>Teleostei</taxon>
        <taxon>Neoteleostei</taxon>
        <taxon>Acanthomorphata</taxon>
        <taxon>Eupercaria</taxon>
        <taxon>Perciformes</taxon>
        <taxon>Percoidei</taxon>
        <taxon>Percidae</taxon>
        <taxon>Percinae</taxon>
        <taxon>Perca</taxon>
    </lineage>
</organism>
<proteinExistence type="predicted"/>
<comment type="caution">
    <text evidence="3">The sequence shown here is derived from an EMBL/GenBank/DDBJ whole genome shotgun (WGS) entry which is preliminary data.</text>
</comment>
<feature type="region of interest" description="Disordered" evidence="1">
    <location>
        <begin position="91"/>
        <end position="171"/>
    </location>
</feature>
<feature type="compositionally biased region" description="Basic and acidic residues" evidence="1">
    <location>
        <begin position="121"/>
        <end position="171"/>
    </location>
</feature>